<gene>
    <name evidence="2" type="ORF">JIN84_11105</name>
</gene>
<dbReference type="RefSeq" id="WP_200351117.1">
    <property type="nucleotide sequence ID" value="NZ_BAABHZ010000006.1"/>
</dbReference>
<protein>
    <recommendedName>
        <fullName evidence="1">Wadjet protein JetD C-terminal domain-containing protein</fullName>
    </recommendedName>
</protein>
<dbReference type="Gene3D" id="3.40.1360.10">
    <property type="match status" value="1"/>
</dbReference>
<evidence type="ECO:0000313" key="3">
    <source>
        <dbReference type="Proteomes" id="UP000600139"/>
    </source>
</evidence>
<accession>A0A934R3H8</accession>
<dbReference type="GO" id="GO:0003677">
    <property type="term" value="F:DNA binding"/>
    <property type="evidence" value="ECO:0007669"/>
    <property type="project" value="InterPro"/>
</dbReference>
<keyword evidence="3" id="KW-1185">Reference proteome</keyword>
<proteinExistence type="predicted"/>
<evidence type="ECO:0000313" key="2">
    <source>
        <dbReference type="EMBL" id="MBK1816162.1"/>
    </source>
</evidence>
<dbReference type="InterPro" id="IPR036078">
    <property type="entry name" value="Spo11/TopoVI_A_sf"/>
</dbReference>
<dbReference type="GO" id="GO:0005694">
    <property type="term" value="C:chromosome"/>
    <property type="evidence" value="ECO:0007669"/>
    <property type="project" value="InterPro"/>
</dbReference>
<dbReference type="Proteomes" id="UP000600139">
    <property type="component" value="Unassembled WGS sequence"/>
</dbReference>
<comment type="caution">
    <text evidence="2">The sequence shown here is derived from an EMBL/GenBank/DDBJ whole genome shotgun (WGS) entry which is preliminary data.</text>
</comment>
<feature type="domain" description="Wadjet protein JetD C-terminal" evidence="1">
    <location>
        <begin position="250"/>
        <end position="393"/>
    </location>
</feature>
<dbReference type="EMBL" id="JAENIK010000011">
    <property type="protein sequence ID" value="MBK1816162.1"/>
    <property type="molecule type" value="Genomic_DNA"/>
</dbReference>
<sequence>MKTPWLAELHRCWQAARGKRVTAASRAFSLDWEDLLDSIGAHSAESRATSLREAESLEKSGRIVLKRHRYRRYIIERVLLPAESEAWLLELFCGTRGEDLQAESLRVVAGFSQHRHCRFPVEWAGLCETLHMAFSEGRSIPPFRWSRPETLRRLLEITRQLSSRNWETGTWIRAASVEIGLDSKALELHQRIYESALSRMFGTRISLKAIGLISGTSHVELHGPVCLHFEDGSSHDFDGLHRVLISATDLERCVTISTTAEHLLSIENRKTTFPQYAAANVDRRMLIAASSFPTPAFREFLEKLPAALPHNHFGDTDPAGWHILLKLREATTRHVGVHQMKWRPASKPRPLTPYDRNLLEKLLAAPLLADVRSEIQRIADHQDRGDFEQETLGAPVMGGLKFEK</sequence>
<evidence type="ECO:0000259" key="1">
    <source>
        <dbReference type="Pfam" id="PF09983"/>
    </source>
</evidence>
<dbReference type="AlphaFoldDB" id="A0A934R3H8"/>
<reference evidence="2" key="1">
    <citation type="submission" date="2021-01" db="EMBL/GenBank/DDBJ databases">
        <title>Modified the classification status of verrucomicrobia.</title>
        <authorList>
            <person name="Feng X."/>
        </authorList>
    </citation>
    <scope>NUCLEOTIDE SEQUENCE</scope>
    <source>
        <strain evidence="2">JCM 18052</strain>
    </source>
</reference>
<dbReference type="InterPro" id="IPR024534">
    <property type="entry name" value="JetD_C"/>
</dbReference>
<dbReference type="SUPFAM" id="SSF56726">
    <property type="entry name" value="DNA topoisomerase IV, alpha subunit"/>
    <property type="match status" value="1"/>
</dbReference>
<organism evidence="2 3">
    <name type="scientific">Luteolibacter yonseiensis</name>
    <dbReference type="NCBI Taxonomy" id="1144680"/>
    <lineage>
        <taxon>Bacteria</taxon>
        <taxon>Pseudomonadati</taxon>
        <taxon>Verrucomicrobiota</taxon>
        <taxon>Verrucomicrobiia</taxon>
        <taxon>Verrucomicrobiales</taxon>
        <taxon>Verrucomicrobiaceae</taxon>
        <taxon>Luteolibacter</taxon>
    </lineage>
</organism>
<name>A0A934R3H8_9BACT</name>
<dbReference type="Pfam" id="PF09983">
    <property type="entry name" value="JetD_C"/>
    <property type="match status" value="1"/>
</dbReference>